<name>A0A7Y3RMQ6_9PROT</name>
<sequence>MSLTTTKLALVADNSADLAEPPAPAAPDCISLALLQRLDDIVATFLAGSHDYPAHKEMLSLYQRVADLMAAESDSLDGHQKRIALLGVQSRILDAAASVPANRIEDCAYKLALWRRDYVRSEDEIWPRGDIVADTVLDDLIHLTGAFDARPPAELEDEEA</sequence>
<protein>
    <submittedName>
        <fullName evidence="1">Uncharacterized protein</fullName>
    </submittedName>
</protein>
<dbReference type="RefSeq" id="WP_173199870.1">
    <property type="nucleotide sequence ID" value="NZ_JABFCX010000003.1"/>
</dbReference>
<comment type="caution">
    <text evidence="1">The sequence shown here is derived from an EMBL/GenBank/DDBJ whole genome shotgun (WGS) entry which is preliminary data.</text>
</comment>
<organism evidence="1 2">
    <name type="scientific">Parvularcula mediterranea</name>
    <dbReference type="NCBI Taxonomy" id="2732508"/>
    <lineage>
        <taxon>Bacteria</taxon>
        <taxon>Pseudomonadati</taxon>
        <taxon>Pseudomonadota</taxon>
        <taxon>Alphaproteobacteria</taxon>
        <taxon>Parvularculales</taxon>
        <taxon>Parvularculaceae</taxon>
        <taxon>Parvularcula</taxon>
    </lineage>
</organism>
<evidence type="ECO:0000313" key="2">
    <source>
        <dbReference type="Proteomes" id="UP000536835"/>
    </source>
</evidence>
<dbReference type="Proteomes" id="UP000536835">
    <property type="component" value="Unassembled WGS sequence"/>
</dbReference>
<reference evidence="1 2" key="1">
    <citation type="submission" date="2020-05" db="EMBL/GenBank/DDBJ databases">
        <title>Parvularcula mediterraneae sp. nov., isolated from polypropylene straw from shallow seawater of the seashore of Laganas in Zakynthos island, Greece.</title>
        <authorList>
            <person name="Szabo I."/>
            <person name="Al-Omari J."/>
            <person name="Rado J."/>
            <person name="Szerdahelyi G.S."/>
        </authorList>
    </citation>
    <scope>NUCLEOTIDE SEQUENCE [LARGE SCALE GENOMIC DNA]</scope>
    <source>
        <strain evidence="1 2">ZS-1/3</strain>
    </source>
</reference>
<keyword evidence="2" id="KW-1185">Reference proteome</keyword>
<evidence type="ECO:0000313" key="1">
    <source>
        <dbReference type="EMBL" id="NNU16933.1"/>
    </source>
</evidence>
<gene>
    <name evidence="1" type="ORF">HK107_11445</name>
</gene>
<accession>A0A7Y3RMQ6</accession>
<dbReference type="EMBL" id="JABFCX010000003">
    <property type="protein sequence ID" value="NNU16933.1"/>
    <property type="molecule type" value="Genomic_DNA"/>
</dbReference>
<dbReference type="AlphaFoldDB" id="A0A7Y3RMQ6"/>
<proteinExistence type="predicted"/>